<dbReference type="Gene3D" id="3.30.70.270">
    <property type="match status" value="1"/>
</dbReference>
<keyword evidence="5" id="KW-1185">Reference proteome</keyword>
<evidence type="ECO:0000313" key="4">
    <source>
        <dbReference type="EMBL" id="NMM45267.1"/>
    </source>
</evidence>
<sequence>MSDHADPSQTESPTLVPGDILTAIDAAIEEQGRWSARWHRSLVCGLPLPDDVKADGSENLTEFGRWRSRHNDDPLLTQPAFQGLWERYTAMHDAARRIACSVERPDDRIHSEDYDGFLSASDRFLSTARRIRDAFRKAVSDLDPLTGLSNRATMTAELTVEYERAVRSGTPCCLALADIDFFKKVNDTYGHAVGDEVLAATAGRLTSHLRPYDMIYRYGGEEFLICLPNADLEIARAVLERLRESMAERPIKLEDGRELPVTASFGLAQITKDADLKAVIERADAALYQSKEGGRNRVTAHGDTQVEA</sequence>
<feature type="domain" description="GGDEF" evidence="3">
    <location>
        <begin position="170"/>
        <end position="303"/>
    </location>
</feature>
<protein>
    <recommendedName>
        <fullName evidence="1">diguanylate cyclase</fullName>
        <ecNumber evidence="1">2.7.7.65</ecNumber>
    </recommendedName>
</protein>
<evidence type="ECO:0000256" key="2">
    <source>
        <dbReference type="ARBA" id="ARBA00034247"/>
    </source>
</evidence>
<dbReference type="EMBL" id="JABBNT010000003">
    <property type="protein sequence ID" value="NMM45267.1"/>
    <property type="molecule type" value="Genomic_DNA"/>
</dbReference>
<gene>
    <name evidence="4" type="ORF">HH303_12310</name>
</gene>
<dbReference type="PANTHER" id="PTHR45138">
    <property type="entry name" value="REGULATORY COMPONENTS OF SENSORY TRANSDUCTION SYSTEM"/>
    <property type="match status" value="1"/>
</dbReference>
<dbReference type="NCBIfam" id="TIGR00254">
    <property type="entry name" value="GGDEF"/>
    <property type="match status" value="1"/>
</dbReference>
<dbReference type="RefSeq" id="WP_169625617.1">
    <property type="nucleotide sequence ID" value="NZ_JABBNT010000003.1"/>
</dbReference>
<dbReference type="EC" id="2.7.7.65" evidence="1"/>
<dbReference type="InterPro" id="IPR000160">
    <property type="entry name" value="GGDEF_dom"/>
</dbReference>
<organism evidence="4 5">
    <name type="scientific">Pacificispira spongiicola</name>
    <dbReference type="NCBI Taxonomy" id="2729598"/>
    <lineage>
        <taxon>Bacteria</taxon>
        <taxon>Pseudomonadati</taxon>
        <taxon>Pseudomonadota</taxon>
        <taxon>Alphaproteobacteria</taxon>
        <taxon>Rhodospirillales</taxon>
        <taxon>Rhodospirillaceae</taxon>
        <taxon>Pacificispira</taxon>
    </lineage>
</organism>
<comment type="catalytic activity">
    <reaction evidence="2">
        <text>2 GTP = 3',3'-c-di-GMP + 2 diphosphate</text>
        <dbReference type="Rhea" id="RHEA:24898"/>
        <dbReference type="ChEBI" id="CHEBI:33019"/>
        <dbReference type="ChEBI" id="CHEBI:37565"/>
        <dbReference type="ChEBI" id="CHEBI:58805"/>
        <dbReference type="EC" id="2.7.7.65"/>
    </reaction>
</comment>
<dbReference type="NCBIfam" id="NF007380">
    <property type="entry name" value="PRK09894.1"/>
    <property type="match status" value="1"/>
</dbReference>
<reference evidence="4 5" key="1">
    <citation type="submission" date="2020-04" db="EMBL/GenBank/DDBJ databases">
        <title>Rhodospirillaceae bacterium KN72 isolated from deep sea.</title>
        <authorList>
            <person name="Zhang D.-C."/>
        </authorList>
    </citation>
    <scope>NUCLEOTIDE SEQUENCE [LARGE SCALE GENOMIC DNA]</scope>
    <source>
        <strain evidence="4 5">KN72</strain>
    </source>
</reference>
<dbReference type="InterPro" id="IPR050469">
    <property type="entry name" value="Diguanylate_Cyclase"/>
</dbReference>
<dbReference type="SMART" id="SM00267">
    <property type="entry name" value="GGDEF"/>
    <property type="match status" value="1"/>
</dbReference>
<dbReference type="InterPro" id="IPR029787">
    <property type="entry name" value="Nucleotide_cyclase"/>
</dbReference>
<dbReference type="PANTHER" id="PTHR45138:SF9">
    <property type="entry name" value="DIGUANYLATE CYCLASE DGCM-RELATED"/>
    <property type="match status" value="1"/>
</dbReference>
<dbReference type="PROSITE" id="PS50887">
    <property type="entry name" value="GGDEF"/>
    <property type="match status" value="1"/>
</dbReference>
<proteinExistence type="predicted"/>
<accession>A0A7Y0E113</accession>
<name>A0A7Y0E113_9PROT</name>
<keyword evidence="4" id="KW-0808">Transferase</keyword>
<evidence type="ECO:0000256" key="1">
    <source>
        <dbReference type="ARBA" id="ARBA00012528"/>
    </source>
</evidence>
<dbReference type="SUPFAM" id="SSF55073">
    <property type="entry name" value="Nucleotide cyclase"/>
    <property type="match status" value="1"/>
</dbReference>
<dbReference type="FunFam" id="3.30.70.270:FF:000001">
    <property type="entry name" value="Diguanylate cyclase domain protein"/>
    <property type="match status" value="1"/>
</dbReference>
<dbReference type="GO" id="GO:0052621">
    <property type="term" value="F:diguanylate cyclase activity"/>
    <property type="evidence" value="ECO:0007669"/>
    <property type="project" value="UniProtKB-EC"/>
</dbReference>
<evidence type="ECO:0000259" key="3">
    <source>
        <dbReference type="PROSITE" id="PS50887"/>
    </source>
</evidence>
<comment type="caution">
    <text evidence="4">The sequence shown here is derived from an EMBL/GenBank/DDBJ whole genome shotgun (WGS) entry which is preliminary data.</text>
</comment>
<dbReference type="Proteomes" id="UP000539372">
    <property type="component" value="Unassembled WGS sequence"/>
</dbReference>
<dbReference type="AlphaFoldDB" id="A0A7Y0E113"/>
<dbReference type="CDD" id="cd01949">
    <property type="entry name" value="GGDEF"/>
    <property type="match status" value="1"/>
</dbReference>
<evidence type="ECO:0000313" key="5">
    <source>
        <dbReference type="Proteomes" id="UP000539372"/>
    </source>
</evidence>
<dbReference type="Gene3D" id="1.20.120.30">
    <property type="entry name" value="Aspartate receptor, ligand-binding domain"/>
    <property type="match status" value="1"/>
</dbReference>
<dbReference type="Pfam" id="PF00990">
    <property type="entry name" value="GGDEF"/>
    <property type="match status" value="1"/>
</dbReference>
<keyword evidence="4" id="KW-0548">Nucleotidyltransferase</keyword>
<dbReference type="InterPro" id="IPR043128">
    <property type="entry name" value="Rev_trsase/Diguanyl_cyclase"/>
</dbReference>